<dbReference type="NCBIfam" id="TIGR03492">
    <property type="entry name" value="lipid-A-disaccharide synthase-related protein"/>
    <property type="match status" value="1"/>
</dbReference>
<dbReference type="RefSeq" id="WP_324667666.1">
    <property type="nucleotide sequence ID" value="NZ_CP141614.1"/>
</dbReference>
<sequence length="420" mass="44670">MPADQGRPAVLFLSNGHGEDAVGAAIARELSDTLPSARVLAAPIVGDGGPYRRLGIAVVTPTRPMPSGGFVGLKRSRALWHDLRAGLIRLHLRQARALRRWAPGVDLVVGVGDRLILYLARWVIRRPLVFVAIADSAYLTQGREISNPGERSLMRKCARVVFTRDHLSADMLRKYGVPAMFVGNPMMDAFDITGTRLGDARDGDPRPTVAILPGSRAEAYANFRLALDGVLCAFRAGLRHCRFVAAWADNLPVAPLSDALAGTQWCLVPAPGAFGEEEAWAVAHPDGATVTIVTHRFGDVISQATAVIGLAGTANEQAAGLGKPVILPRGTGPQLNDAMVRRQRLLLGEAVRAVEPNGAAIAGALRAVLDDPERYRRMSEVGRSRMGPRGGARRIAQAIAAQLTHGAGSPGTTPARDLHG</sequence>
<reference evidence="2" key="1">
    <citation type="submission" date="2023-12" db="EMBL/GenBank/DDBJ databases">
        <title>Novel isolates from deep terrestrial aquifers shed light on the physiology and ecology of the class Limnochordia.</title>
        <authorList>
            <person name="Karnachuk O.V."/>
            <person name="Lukina A.P."/>
            <person name="Avakyan M.R."/>
            <person name="Kadnikov V."/>
            <person name="Begmatov S."/>
            <person name="Beletsky A.V."/>
            <person name="Mardanov A.V."/>
            <person name="Ravin N.V."/>
        </authorList>
    </citation>
    <scope>NUCLEOTIDE SEQUENCE [LARGE SCALE GENOMIC DNA]</scope>
    <source>
        <strain evidence="2">LN</strain>
    </source>
</reference>
<proteinExistence type="predicted"/>
<dbReference type="EMBL" id="CP141614">
    <property type="protein sequence ID" value="WRP13421.1"/>
    <property type="molecule type" value="Genomic_DNA"/>
</dbReference>
<evidence type="ECO:0000313" key="2">
    <source>
        <dbReference type="Proteomes" id="UP001333102"/>
    </source>
</evidence>
<dbReference type="InterPro" id="IPR019994">
    <property type="entry name" value="Lipid-A-disac_synthase-rel_put"/>
</dbReference>
<dbReference type="Proteomes" id="UP001333102">
    <property type="component" value="Chromosome"/>
</dbReference>
<organism evidence="1 2">
    <name type="scientific">Geochorda subterranea</name>
    <dbReference type="NCBI Taxonomy" id="3109564"/>
    <lineage>
        <taxon>Bacteria</taxon>
        <taxon>Bacillati</taxon>
        <taxon>Bacillota</taxon>
        <taxon>Limnochordia</taxon>
        <taxon>Limnochordales</taxon>
        <taxon>Geochordaceae</taxon>
        <taxon>Geochorda</taxon>
    </lineage>
</organism>
<gene>
    <name evidence="1" type="ORF">VLY81_08140</name>
</gene>
<dbReference type="PANTHER" id="PTHR39517">
    <property type="entry name" value="SLL0192 PROTEIN"/>
    <property type="match status" value="1"/>
</dbReference>
<keyword evidence="2" id="KW-1185">Reference proteome</keyword>
<dbReference type="SUPFAM" id="SSF53756">
    <property type="entry name" value="UDP-Glycosyltransferase/glycogen phosphorylase"/>
    <property type="match status" value="1"/>
</dbReference>
<protein>
    <submittedName>
        <fullName evidence="1">Lipid-A-disaccharide synthase-related protein</fullName>
    </submittedName>
</protein>
<evidence type="ECO:0000313" key="1">
    <source>
        <dbReference type="EMBL" id="WRP13421.1"/>
    </source>
</evidence>
<dbReference type="PANTHER" id="PTHR39517:SF1">
    <property type="entry name" value="LIPID-A-DISACCHARIDE SYNTHASE"/>
    <property type="match status" value="1"/>
</dbReference>
<accession>A0ABZ1BKR1</accession>
<name>A0ABZ1BKR1_9FIRM</name>